<dbReference type="RefSeq" id="WP_022541486.1">
    <property type="nucleotide sequence ID" value="NC_022521.1"/>
</dbReference>
<protein>
    <submittedName>
        <fullName evidence="1">Uncharacterized protein</fullName>
    </submittedName>
</protein>
<keyword evidence="2" id="KW-1185">Reference proteome</keyword>
<dbReference type="Proteomes" id="UP000016887">
    <property type="component" value="Chromosome"/>
</dbReference>
<gene>
    <name evidence="1" type="ORF">ACAM_0744</name>
</gene>
<dbReference type="EMBL" id="AP012489">
    <property type="protein sequence ID" value="BAN90213.1"/>
    <property type="molecule type" value="Genomic_DNA"/>
</dbReference>
<evidence type="ECO:0000313" key="1">
    <source>
        <dbReference type="EMBL" id="BAN90213.1"/>
    </source>
</evidence>
<dbReference type="GeneID" id="17110136"/>
<proteinExistence type="predicted"/>
<sequence>MARAGRPRRLALLLVALTLYITMTLSAAYALTSKDLGNNISVTVAGSSQVPVFPADNSGNPLAYAQGSLNLSSNTNILLPDSATVDLNTTRGGLVLSLDVDLTFPQATSSSDSWQVVVLLRDSSGSVIANTGDEVTATGNGTTTITISNIDIISKVHISKVKSVEIIVVPLLP</sequence>
<evidence type="ECO:0000313" key="2">
    <source>
        <dbReference type="Proteomes" id="UP000016887"/>
    </source>
</evidence>
<name>U3TE32_9CREN</name>
<organism evidence="1 2">
    <name type="scientific">Aeropyrum camini SY1 = JCM 12091</name>
    <dbReference type="NCBI Taxonomy" id="1198449"/>
    <lineage>
        <taxon>Archaea</taxon>
        <taxon>Thermoproteota</taxon>
        <taxon>Thermoprotei</taxon>
        <taxon>Desulfurococcales</taxon>
        <taxon>Desulfurococcaceae</taxon>
        <taxon>Aeropyrum</taxon>
    </lineage>
</organism>
<dbReference type="AlphaFoldDB" id="U3TE32"/>
<dbReference type="KEGG" id="acj:ACAM_0744"/>
<dbReference type="STRING" id="1198449.ACAM_0744"/>
<accession>U3TE32</accession>
<reference evidence="1 2" key="1">
    <citation type="journal article" date="2013" name="Appl. Environ. Microbiol.">
        <title>Variation of the Virus-Related Elements within Syntenic Genomes of the Hyperthermophilic Archaeon Aeropyrum.</title>
        <authorList>
            <person name="Daifuku T."/>
            <person name="Yoshida T."/>
            <person name="Kitamura T."/>
            <person name="Kawaichi S."/>
            <person name="Inoue T."/>
            <person name="Nomura K."/>
            <person name="Yoshida Y."/>
            <person name="Kuno S."/>
            <person name="Sako Y."/>
        </authorList>
    </citation>
    <scope>NUCLEOTIDE SEQUENCE [LARGE SCALE GENOMIC DNA]</scope>
    <source>
        <strain evidence="1 2">SY1</strain>
    </source>
</reference>